<evidence type="ECO:0000313" key="1">
    <source>
        <dbReference type="Proteomes" id="UP000887579"/>
    </source>
</evidence>
<name>A0AC34FEZ6_9BILA</name>
<evidence type="ECO:0000313" key="2">
    <source>
        <dbReference type="WBParaSite" id="ES5_v2.g15972.t1"/>
    </source>
</evidence>
<protein>
    <submittedName>
        <fullName evidence="2">Uncharacterized protein</fullName>
    </submittedName>
</protein>
<dbReference type="Proteomes" id="UP000887579">
    <property type="component" value="Unplaced"/>
</dbReference>
<accession>A0AC34FEZ6</accession>
<organism evidence="1 2">
    <name type="scientific">Panagrolaimus sp. ES5</name>
    <dbReference type="NCBI Taxonomy" id="591445"/>
    <lineage>
        <taxon>Eukaryota</taxon>
        <taxon>Metazoa</taxon>
        <taxon>Ecdysozoa</taxon>
        <taxon>Nematoda</taxon>
        <taxon>Chromadorea</taxon>
        <taxon>Rhabditida</taxon>
        <taxon>Tylenchina</taxon>
        <taxon>Panagrolaimomorpha</taxon>
        <taxon>Panagrolaimoidea</taxon>
        <taxon>Panagrolaimidae</taxon>
        <taxon>Panagrolaimus</taxon>
    </lineage>
</organism>
<sequence length="713" mass="81155">MIQQKLAFGLAYHILSQNSDKIINEEILFRLSSIFNQNGEEEFLGELIEHEIIERTNVNLDALNTVTPEANIVRKGWEKFCETESSFNILVALNDAENFIERIFGAENVGFSLKKLKWYQKILPNSDVSVINEIFDEFSAKHQKFSTFDATMIPLKETDLHESETSHLMITHGITHLLKFHEKKWASKTLIKSTAITGAGIAQLVGGVSVGMGGGLTGVGAVPGAVAAKVLLFEGINDILFGVKGFATGFSDNYVKHKLIGLGMNVTFCGAAEGFKFLKFASEFSLAKTFLNKTNAGVNAGANLSKQAFIWAAPALFNIKKAEEKCVQAEKATNFAVEETFKEITLNIDKIFETNEDFKLLQKVMQHILKMEENFIFDYDEMFEQFITPILFEISYFLVEQLRNSIIEKNEADKGKSFKTKIKQILKSSDFGKYMEKFNENIYNFVKQLEKTLNKNLLKLKSNNVLEDIQLLTETDSANVDAKTKEMIKIGMSELKEKIKQALKEGIKVPLNYDIEEEYNQQLNFIVKSAYSELRNSAKISEDFKDNGSQNDKDDATILYKKVLYNEFKKDFFDTLEQIRRNDIVDMELYAAVVLELLEINDFEANVLSQLLSEKLSKHVIIKNTNNAKSDESDENGYIVIAIHQKQDSIDSNEMVMDKNVYVQIFEQLPEFTHIFKDKATFLHALSLEFEKHYSASLELEGMIEEEIFHDCI</sequence>
<proteinExistence type="predicted"/>
<dbReference type="WBParaSite" id="ES5_v2.g15972.t1">
    <property type="protein sequence ID" value="ES5_v2.g15972.t1"/>
    <property type="gene ID" value="ES5_v2.g15972"/>
</dbReference>
<reference evidence="2" key="1">
    <citation type="submission" date="2022-11" db="UniProtKB">
        <authorList>
            <consortium name="WormBaseParasite"/>
        </authorList>
    </citation>
    <scope>IDENTIFICATION</scope>
</reference>